<sequence>MARGHVLEVAVGTGRNLEYYDWEDIKEMASATQGEQQTEHERERKRKRLEKLESGKWKRDDVSPELLSFTGVDISTDVLEVSWGKLRKAVPELISKRRRQRAEAQGQDKGQSKTSSLPTAEGNTLAVNLGDGRIRLFKGDAQASLPAPPSSDGSASSPTKYDTIVQTFGLCSVAEPSRLLSEMAGALQPNTGRIILLEHGRGWYDFINSMLDKYAPSHFQRFGCWWNRDIEGIVRAAADTIPGLEVVRVERPYVLQAGTMLWVELQLVRPGAEGGNGSKVPRSAPAESR</sequence>
<evidence type="ECO:0000313" key="3">
    <source>
        <dbReference type="Proteomes" id="UP000014074"/>
    </source>
</evidence>
<feature type="region of interest" description="Disordered" evidence="1">
    <location>
        <begin position="97"/>
        <end position="124"/>
    </location>
</feature>
<dbReference type="GO" id="GO:0008168">
    <property type="term" value="F:methyltransferase activity"/>
    <property type="evidence" value="ECO:0007669"/>
    <property type="project" value="UniProtKB-KW"/>
</dbReference>
<dbReference type="OrthoDB" id="416496at2759"/>
<keyword evidence="2" id="KW-0489">Methyltransferase</keyword>
<dbReference type="PANTHER" id="PTHR42912">
    <property type="entry name" value="METHYLTRANSFERASE"/>
    <property type="match status" value="1"/>
</dbReference>
<evidence type="ECO:0000313" key="2">
    <source>
        <dbReference type="EMBL" id="EOO03679.1"/>
    </source>
</evidence>
<organism evidence="2 3">
    <name type="scientific">Phaeoacremonium minimum (strain UCR-PA7)</name>
    <name type="common">Esca disease fungus</name>
    <name type="synonym">Togninia minima</name>
    <dbReference type="NCBI Taxonomy" id="1286976"/>
    <lineage>
        <taxon>Eukaryota</taxon>
        <taxon>Fungi</taxon>
        <taxon>Dikarya</taxon>
        <taxon>Ascomycota</taxon>
        <taxon>Pezizomycotina</taxon>
        <taxon>Sordariomycetes</taxon>
        <taxon>Sordariomycetidae</taxon>
        <taxon>Togniniales</taxon>
        <taxon>Togniniaceae</taxon>
        <taxon>Phaeoacremonium</taxon>
    </lineage>
</organism>
<dbReference type="RefSeq" id="XP_007911516.1">
    <property type="nucleotide sequence ID" value="XM_007913325.1"/>
</dbReference>
<dbReference type="HOGENOM" id="CLU_037990_3_0_1"/>
<accession>R8BWJ8</accession>
<dbReference type="InterPro" id="IPR029063">
    <property type="entry name" value="SAM-dependent_MTases_sf"/>
</dbReference>
<reference evidence="3" key="1">
    <citation type="journal article" date="2013" name="Genome Announc.">
        <title>Draft genome sequence of the ascomycete Phaeoacremonium aleophilum strain UCR-PA7, a causal agent of the esca disease complex in grapevines.</title>
        <authorList>
            <person name="Blanco-Ulate B."/>
            <person name="Rolshausen P."/>
            <person name="Cantu D."/>
        </authorList>
    </citation>
    <scope>NUCLEOTIDE SEQUENCE [LARGE SCALE GENOMIC DNA]</scope>
    <source>
        <strain evidence="3">UCR-PA7</strain>
    </source>
</reference>
<dbReference type="InterPro" id="IPR050508">
    <property type="entry name" value="Methyltransf_Superfamily"/>
</dbReference>
<dbReference type="GeneID" id="19328057"/>
<dbReference type="PANTHER" id="PTHR42912:SF83">
    <property type="entry name" value="METHYLTRANSFERASE TYPE 11 DOMAIN-CONTAINING PROTEIN"/>
    <property type="match status" value="1"/>
</dbReference>
<gene>
    <name evidence="2" type="ORF">UCRPA7_731</name>
</gene>
<keyword evidence="3" id="KW-1185">Reference proteome</keyword>
<dbReference type="AlphaFoldDB" id="R8BWJ8"/>
<keyword evidence="2" id="KW-0808">Transferase</keyword>
<dbReference type="Proteomes" id="UP000014074">
    <property type="component" value="Unassembled WGS sequence"/>
</dbReference>
<protein>
    <submittedName>
        <fullName evidence="2">Putative methyltransferase oms1 protein</fullName>
    </submittedName>
</protein>
<feature type="compositionally biased region" description="Polar residues" evidence="1">
    <location>
        <begin position="108"/>
        <end position="124"/>
    </location>
</feature>
<dbReference type="GO" id="GO:0032259">
    <property type="term" value="P:methylation"/>
    <property type="evidence" value="ECO:0007669"/>
    <property type="project" value="UniProtKB-KW"/>
</dbReference>
<evidence type="ECO:0000256" key="1">
    <source>
        <dbReference type="SAM" id="MobiDB-lite"/>
    </source>
</evidence>
<proteinExistence type="predicted"/>
<dbReference type="EMBL" id="KB932813">
    <property type="protein sequence ID" value="EOO03679.1"/>
    <property type="molecule type" value="Genomic_DNA"/>
</dbReference>
<dbReference type="eggNOG" id="KOG4300">
    <property type="taxonomic scope" value="Eukaryota"/>
</dbReference>
<name>R8BWJ8_PHAM7</name>
<dbReference type="Gene3D" id="3.40.50.150">
    <property type="entry name" value="Vaccinia Virus protein VP39"/>
    <property type="match status" value="1"/>
</dbReference>
<dbReference type="SUPFAM" id="SSF53335">
    <property type="entry name" value="S-adenosyl-L-methionine-dependent methyltransferases"/>
    <property type="match status" value="1"/>
</dbReference>
<dbReference type="KEGG" id="tmn:UCRPA7_731"/>